<reference evidence="2" key="1">
    <citation type="submission" date="2023-03" db="EMBL/GenBank/DDBJ databases">
        <title>Complete genome of Cladonia borealis.</title>
        <authorList>
            <person name="Park H."/>
        </authorList>
    </citation>
    <scope>NUCLEOTIDE SEQUENCE</scope>
    <source>
        <strain evidence="2">ANT050790</strain>
    </source>
</reference>
<accession>A0AA39QXA6</accession>
<name>A0AA39QXA6_9LECA</name>
<keyword evidence="1" id="KW-0732">Signal</keyword>
<dbReference type="AlphaFoldDB" id="A0AA39QXA6"/>
<evidence type="ECO:0000313" key="2">
    <source>
        <dbReference type="EMBL" id="KAK0510121.1"/>
    </source>
</evidence>
<comment type="caution">
    <text evidence="2">The sequence shown here is derived from an EMBL/GenBank/DDBJ whole genome shotgun (WGS) entry which is preliminary data.</text>
</comment>
<evidence type="ECO:0000313" key="3">
    <source>
        <dbReference type="Proteomes" id="UP001166286"/>
    </source>
</evidence>
<gene>
    <name evidence="2" type="ORF">JMJ35_007515</name>
</gene>
<feature type="signal peptide" evidence="1">
    <location>
        <begin position="1"/>
        <end position="18"/>
    </location>
</feature>
<sequence length="152" mass="15989">MHHSTYFTTLLLPLLCASNPIFERGQTISGTCAGTQNNIVPSAASNYALSLTNGQNSGICQGFLDNLHGTCGDGVTNWNCNSVDGTANMAFTVPVTCQGWQIQNTVWVASQPHIGGVECSWTTWWPEQPNAGDAVATALDVIFEGAGALLGV</sequence>
<organism evidence="2 3">
    <name type="scientific">Cladonia borealis</name>
    <dbReference type="NCBI Taxonomy" id="184061"/>
    <lineage>
        <taxon>Eukaryota</taxon>
        <taxon>Fungi</taxon>
        <taxon>Dikarya</taxon>
        <taxon>Ascomycota</taxon>
        <taxon>Pezizomycotina</taxon>
        <taxon>Lecanoromycetes</taxon>
        <taxon>OSLEUM clade</taxon>
        <taxon>Lecanoromycetidae</taxon>
        <taxon>Lecanorales</taxon>
        <taxon>Lecanorineae</taxon>
        <taxon>Cladoniaceae</taxon>
        <taxon>Cladonia</taxon>
    </lineage>
</organism>
<dbReference type="EMBL" id="JAFEKC020000017">
    <property type="protein sequence ID" value="KAK0510121.1"/>
    <property type="molecule type" value="Genomic_DNA"/>
</dbReference>
<feature type="chain" id="PRO_5041299959" evidence="1">
    <location>
        <begin position="19"/>
        <end position="152"/>
    </location>
</feature>
<keyword evidence="3" id="KW-1185">Reference proteome</keyword>
<evidence type="ECO:0000256" key="1">
    <source>
        <dbReference type="SAM" id="SignalP"/>
    </source>
</evidence>
<protein>
    <submittedName>
        <fullName evidence="2">Uncharacterized protein</fullName>
    </submittedName>
</protein>
<dbReference type="Proteomes" id="UP001166286">
    <property type="component" value="Unassembled WGS sequence"/>
</dbReference>
<proteinExistence type="predicted"/>